<dbReference type="PANTHER" id="PTHR36113">
    <property type="entry name" value="LYASE, PUTATIVE-RELATED-RELATED"/>
    <property type="match status" value="1"/>
</dbReference>
<accession>A0ABP8RKQ4</accession>
<dbReference type="InterPro" id="IPR051332">
    <property type="entry name" value="Fosfomycin_Res_Enzymes"/>
</dbReference>
<evidence type="ECO:0000313" key="4">
    <source>
        <dbReference type="Proteomes" id="UP001501417"/>
    </source>
</evidence>
<name>A0ABP8RKQ4_9MYCO</name>
<protein>
    <recommendedName>
        <fullName evidence="2">VOC domain-containing protein</fullName>
    </recommendedName>
</protein>
<dbReference type="Gene3D" id="3.10.180.10">
    <property type="entry name" value="2,3-Dihydroxybiphenyl 1,2-Dioxygenase, domain 1"/>
    <property type="match status" value="1"/>
</dbReference>
<dbReference type="Pfam" id="PF00903">
    <property type="entry name" value="Glyoxalase"/>
    <property type="match status" value="1"/>
</dbReference>
<sequence>MRSPQHSDENGPASIARAQFSKTPASKSGSITGSVIAIRTTAILAWAGGASGSMEQMGFTSSSIAHVRLTVTDIERSRQFYESVFGWPVLLEVPDNADEATRKQLSFLFGGVIYDLGGTLLGLRPVATDRFHEDRAGLDHIAFRVGSKDELDSAAAHLDELSVAHEPVKDIGPSYILQFRDPDNIALELTAPK</sequence>
<dbReference type="InterPro" id="IPR029068">
    <property type="entry name" value="Glyas_Bleomycin-R_OHBP_Dase"/>
</dbReference>
<dbReference type="SUPFAM" id="SSF54593">
    <property type="entry name" value="Glyoxalase/Bleomycin resistance protein/Dihydroxybiphenyl dioxygenase"/>
    <property type="match status" value="1"/>
</dbReference>
<evidence type="ECO:0000256" key="1">
    <source>
        <dbReference type="ARBA" id="ARBA00022723"/>
    </source>
</evidence>
<proteinExistence type="predicted"/>
<feature type="domain" description="VOC" evidence="2">
    <location>
        <begin position="63"/>
        <end position="192"/>
    </location>
</feature>
<dbReference type="PANTHER" id="PTHR36113:SF6">
    <property type="entry name" value="FOSFOMYCIN RESISTANCE PROTEIN FOSX"/>
    <property type="match status" value="1"/>
</dbReference>
<dbReference type="EMBL" id="BAABGF010000030">
    <property type="protein sequence ID" value="GAA4541243.1"/>
    <property type="molecule type" value="Genomic_DNA"/>
</dbReference>
<evidence type="ECO:0000313" key="3">
    <source>
        <dbReference type="EMBL" id="GAA4541243.1"/>
    </source>
</evidence>
<evidence type="ECO:0000259" key="2">
    <source>
        <dbReference type="PROSITE" id="PS51819"/>
    </source>
</evidence>
<keyword evidence="1" id="KW-0479">Metal-binding</keyword>
<keyword evidence="4" id="KW-1185">Reference proteome</keyword>
<dbReference type="InterPro" id="IPR004360">
    <property type="entry name" value="Glyas_Fos-R_dOase_dom"/>
</dbReference>
<gene>
    <name evidence="3" type="ORF">GCM10023161_23400</name>
</gene>
<reference evidence="4" key="1">
    <citation type="journal article" date="2019" name="Int. J. Syst. Evol. Microbiol.">
        <title>The Global Catalogue of Microorganisms (GCM) 10K type strain sequencing project: providing services to taxonomists for standard genome sequencing and annotation.</title>
        <authorList>
            <consortium name="The Broad Institute Genomics Platform"/>
            <consortium name="The Broad Institute Genome Sequencing Center for Infectious Disease"/>
            <person name="Wu L."/>
            <person name="Ma J."/>
        </authorList>
    </citation>
    <scope>NUCLEOTIDE SEQUENCE [LARGE SCALE GENOMIC DNA]</scope>
    <source>
        <strain evidence="4">JCM 17782</strain>
    </source>
</reference>
<dbReference type="InterPro" id="IPR037523">
    <property type="entry name" value="VOC_core"/>
</dbReference>
<organism evidence="3 4">
    <name type="scientific">Mycobacterium paraffinicum</name>
    <dbReference type="NCBI Taxonomy" id="53378"/>
    <lineage>
        <taxon>Bacteria</taxon>
        <taxon>Bacillati</taxon>
        <taxon>Actinomycetota</taxon>
        <taxon>Actinomycetes</taxon>
        <taxon>Mycobacteriales</taxon>
        <taxon>Mycobacteriaceae</taxon>
        <taxon>Mycobacterium</taxon>
    </lineage>
</organism>
<dbReference type="PROSITE" id="PS51819">
    <property type="entry name" value="VOC"/>
    <property type="match status" value="1"/>
</dbReference>
<dbReference type="Proteomes" id="UP001501417">
    <property type="component" value="Unassembled WGS sequence"/>
</dbReference>
<comment type="caution">
    <text evidence="3">The sequence shown here is derived from an EMBL/GenBank/DDBJ whole genome shotgun (WGS) entry which is preliminary data.</text>
</comment>